<proteinExistence type="predicted"/>
<organism evidence="1 2">
    <name type="scientific">Flavobacterium agricola</name>
    <dbReference type="NCBI Taxonomy" id="2870839"/>
    <lineage>
        <taxon>Bacteria</taxon>
        <taxon>Pseudomonadati</taxon>
        <taxon>Bacteroidota</taxon>
        <taxon>Flavobacteriia</taxon>
        <taxon>Flavobacteriales</taxon>
        <taxon>Flavobacteriaceae</taxon>
        <taxon>Flavobacterium</taxon>
    </lineage>
</organism>
<evidence type="ECO:0000313" key="1">
    <source>
        <dbReference type="EMBL" id="UYW02099.1"/>
    </source>
</evidence>
<protein>
    <submittedName>
        <fullName evidence="1">Uncharacterized protein</fullName>
    </submittedName>
</protein>
<dbReference type="Proteomes" id="UP001163328">
    <property type="component" value="Chromosome"/>
</dbReference>
<sequence length="126" mass="14901">MTKEDKIKEAWGCLMPEHGVKENGWTAEQILNKDLEKYRYGKFDLVYSKTGAFARPKSLQGIETNNGWVKIESEADLPKENGKYLTYRKNGIIIEEYFYLSHPYSWQKFYNVTHYQPIEKPKPPIY</sequence>
<gene>
    <name evidence="1" type="ORF">K5I29_04140</name>
</gene>
<accession>A0ABY6M0R8</accession>
<name>A0ABY6M0R8_9FLAO</name>
<dbReference type="EMBL" id="CP081495">
    <property type="protein sequence ID" value="UYW02099.1"/>
    <property type="molecule type" value="Genomic_DNA"/>
</dbReference>
<reference evidence="1" key="1">
    <citation type="submission" date="2021-08" db="EMBL/GenBank/DDBJ databases">
        <title>Flavobacterium sp. strain CC-SYL302.</title>
        <authorList>
            <person name="Lin S.-Y."/>
            <person name="Lee T.-H."/>
            <person name="Young C.-C."/>
        </authorList>
    </citation>
    <scope>NUCLEOTIDE SEQUENCE</scope>
    <source>
        <strain evidence="1">CC-SYL302</strain>
    </source>
</reference>
<dbReference type="RefSeq" id="WP_264434585.1">
    <property type="nucleotide sequence ID" value="NZ_CP081495.1"/>
</dbReference>
<evidence type="ECO:0000313" key="2">
    <source>
        <dbReference type="Proteomes" id="UP001163328"/>
    </source>
</evidence>
<keyword evidence="2" id="KW-1185">Reference proteome</keyword>